<feature type="non-terminal residue" evidence="2">
    <location>
        <position position="110"/>
    </location>
</feature>
<evidence type="ECO:0000256" key="1">
    <source>
        <dbReference type="SAM" id="MobiDB-lite"/>
    </source>
</evidence>
<reference evidence="2" key="1">
    <citation type="submission" date="2022-08" db="EMBL/GenBank/DDBJ databases">
        <authorList>
            <person name="Gutierrez-Valencia J."/>
        </authorList>
    </citation>
    <scope>NUCLEOTIDE SEQUENCE</scope>
</reference>
<comment type="caution">
    <text evidence="2">The sequence shown here is derived from an EMBL/GenBank/DDBJ whole genome shotgun (WGS) entry which is preliminary data.</text>
</comment>
<keyword evidence="3" id="KW-1185">Reference proteome</keyword>
<evidence type="ECO:0000313" key="3">
    <source>
        <dbReference type="Proteomes" id="UP001154282"/>
    </source>
</evidence>
<feature type="compositionally biased region" description="Acidic residues" evidence="1">
    <location>
        <begin position="73"/>
        <end position="83"/>
    </location>
</feature>
<protein>
    <submittedName>
        <fullName evidence="2">Uncharacterized protein</fullName>
    </submittedName>
</protein>
<dbReference type="Proteomes" id="UP001154282">
    <property type="component" value="Unassembled WGS sequence"/>
</dbReference>
<accession>A0AAV0LVT1</accession>
<gene>
    <name evidence="2" type="ORF">LITE_LOCUS25735</name>
</gene>
<evidence type="ECO:0000313" key="2">
    <source>
        <dbReference type="EMBL" id="CAI0438202.1"/>
    </source>
</evidence>
<proteinExistence type="predicted"/>
<sequence>MGVELVVDLIDHDLNRWRVDVLNLLFPPEEARAIQAIPLQRRLTKDSLCWNLNADGNYSVRSGYNLATQEPASEPEEEEEEIQDLQAPSSPDWEAMWKVNSPPKVHGVRL</sequence>
<name>A0AAV0LVT1_9ROSI</name>
<dbReference type="EMBL" id="CAMGYJ010000006">
    <property type="protein sequence ID" value="CAI0438202.1"/>
    <property type="molecule type" value="Genomic_DNA"/>
</dbReference>
<organism evidence="2 3">
    <name type="scientific">Linum tenue</name>
    <dbReference type="NCBI Taxonomy" id="586396"/>
    <lineage>
        <taxon>Eukaryota</taxon>
        <taxon>Viridiplantae</taxon>
        <taxon>Streptophyta</taxon>
        <taxon>Embryophyta</taxon>
        <taxon>Tracheophyta</taxon>
        <taxon>Spermatophyta</taxon>
        <taxon>Magnoliopsida</taxon>
        <taxon>eudicotyledons</taxon>
        <taxon>Gunneridae</taxon>
        <taxon>Pentapetalae</taxon>
        <taxon>rosids</taxon>
        <taxon>fabids</taxon>
        <taxon>Malpighiales</taxon>
        <taxon>Linaceae</taxon>
        <taxon>Linum</taxon>
    </lineage>
</organism>
<feature type="region of interest" description="Disordered" evidence="1">
    <location>
        <begin position="63"/>
        <end position="110"/>
    </location>
</feature>
<dbReference type="AlphaFoldDB" id="A0AAV0LVT1"/>